<keyword evidence="2 7" id="KW-0813">Transport</keyword>
<dbReference type="PANTHER" id="PTHR43744:SF3">
    <property type="entry name" value="LACTOSE TRANSPORT SYSTEM PERMEASE PROTEIN LACG"/>
    <property type="match status" value="1"/>
</dbReference>
<evidence type="ECO:0000256" key="5">
    <source>
        <dbReference type="ARBA" id="ARBA00022989"/>
    </source>
</evidence>
<accession>A0A5J5IRI3</accession>
<comment type="caution">
    <text evidence="10">The sequence shown here is derived from an EMBL/GenBank/DDBJ whole genome shotgun (WGS) entry which is preliminary data.</text>
</comment>
<dbReference type="SUPFAM" id="SSF161098">
    <property type="entry name" value="MetI-like"/>
    <property type="match status" value="1"/>
</dbReference>
<feature type="domain" description="ABC transmembrane type-1" evidence="9">
    <location>
        <begin position="100"/>
        <end position="288"/>
    </location>
</feature>
<evidence type="ECO:0000313" key="10">
    <source>
        <dbReference type="EMBL" id="KAA9084984.1"/>
    </source>
</evidence>
<keyword evidence="3" id="KW-1003">Cell membrane</keyword>
<feature type="transmembrane region" description="Helical" evidence="7">
    <location>
        <begin position="269"/>
        <end position="292"/>
    </location>
</feature>
<evidence type="ECO:0000256" key="2">
    <source>
        <dbReference type="ARBA" id="ARBA00022448"/>
    </source>
</evidence>
<dbReference type="RefSeq" id="WP_150419694.1">
    <property type="nucleotide sequence ID" value="NZ_VYRZ01000003.1"/>
</dbReference>
<evidence type="ECO:0000256" key="3">
    <source>
        <dbReference type="ARBA" id="ARBA00022475"/>
    </source>
</evidence>
<evidence type="ECO:0000259" key="9">
    <source>
        <dbReference type="PROSITE" id="PS50928"/>
    </source>
</evidence>
<name>A0A5J5IRI3_9MICO</name>
<evidence type="ECO:0000256" key="7">
    <source>
        <dbReference type="RuleBase" id="RU363032"/>
    </source>
</evidence>
<evidence type="ECO:0000256" key="6">
    <source>
        <dbReference type="ARBA" id="ARBA00023136"/>
    </source>
</evidence>
<dbReference type="GO" id="GO:0005886">
    <property type="term" value="C:plasma membrane"/>
    <property type="evidence" value="ECO:0007669"/>
    <property type="project" value="UniProtKB-SubCell"/>
</dbReference>
<keyword evidence="11" id="KW-1185">Reference proteome</keyword>
<evidence type="ECO:0000256" key="8">
    <source>
        <dbReference type="SAM" id="MobiDB-lite"/>
    </source>
</evidence>
<keyword evidence="6 7" id="KW-0472">Membrane</keyword>
<dbReference type="Proteomes" id="UP000327039">
    <property type="component" value="Unassembled WGS sequence"/>
</dbReference>
<protein>
    <submittedName>
        <fullName evidence="10">Carbohydrate ABC transporter permease</fullName>
    </submittedName>
</protein>
<dbReference type="PANTHER" id="PTHR43744">
    <property type="entry name" value="ABC TRANSPORTER PERMEASE PROTEIN MG189-RELATED-RELATED"/>
    <property type="match status" value="1"/>
</dbReference>
<dbReference type="CDD" id="cd06261">
    <property type="entry name" value="TM_PBP2"/>
    <property type="match status" value="1"/>
</dbReference>
<dbReference type="Pfam" id="PF00528">
    <property type="entry name" value="BPD_transp_1"/>
    <property type="match status" value="1"/>
</dbReference>
<gene>
    <name evidence="10" type="ORF">F6B42_10735</name>
</gene>
<keyword evidence="4 7" id="KW-0812">Transmembrane</keyword>
<dbReference type="Gene3D" id="1.10.3720.10">
    <property type="entry name" value="MetI-like"/>
    <property type="match status" value="1"/>
</dbReference>
<feature type="region of interest" description="Disordered" evidence="8">
    <location>
        <begin position="1"/>
        <end position="29"/>
    </location>
</feature>
<dbReference type="PROSITE" id="PS50928">
    <property type="entry name" value="ABC_TM1"/>
    <property type="match status" value="1"/>
</dbReference>
<organism evidence="10 11">
    <name type="scientific">Microbacterium radiodurans</name>
    <dbReference type="NCBI Taxonomy" id="661398"/>
    <lineage>
        <taxon>Bacteria</taxon>
        <taxon>Bacillati</taxon>
        <taxon>Actinomycetota</taxon>
        <taxon>Actinomycetes</taxon>
        <taxon>Micrococcales</taxon>
        <taxon>Microbacteriaceae</taxon>
        <taxon>Microbacterium</taxon>
    </lineage>
</organism>
<feature type="transmembrane region" description="Helical" evidence="7">
    <location>
        <begin position="211"/>
        <end position="233"/>
    </location>
</feature>
<dbReference type="InterPro" id="IPR035906">
    <property type="entry name" value="MetI-like_sf"/>
</dbReference>
<feature type="transmembrane region" description="Helical" evidence="7">
    <location>
        <begin position="105"/>
        <end position="125"/>
    </location>
</feature>
<evidence type="ECO:0000313" key="11">
    <source>
        <dbReference type="Proteomes" id="UP000327039"/>
    </source>
</evidence>
<feature type="transmembrane region" description="Helical" evidence="7">
    <location>
        <begin position="137"/>
        <end position="159"/>
    </location>
</feature>
<dbReference type="AlphaFoldDB" id="A0A5J5IRI3"/>
<comment type="subcellular location">
    <subcellularLocation>
        <location evidence="1 7">Cell membrane</location>
        <topology evidence="1 7">Multi-pass membrane protein</topology>
    </subcellularLocation>
</comment>
<evidence type="ECO:0000256" key="1">
    <source>
        <dbReference type="ARBA" id="ARBA00004651"/>
    </source>
</evidence>
<dbReference type="GO" id="GO:0055085">
    <property type="term" value="P:transmembrane transport"/>
    <property type="evidence" value="ECO:0007669"/>
    <property type="project" value="InterPro"/>
</dbReference>
<proteinExistence type="inferred from homology"/>
<evidence type="ECO:0000256" key="4">
    <source>
        <dbReference type="ARBA" id="ARBA00022692"/>
    </source>
</evidence>
<dbReference type="OrthoDB" id="3569827at2"/>
<dbReference type="EMBL" id="VYRZ01000003">
    <property type="protein sequence ID" value="KAA9084984.1"/>
    <property type="molecule type" value="Genomic_DNA"/>
</dbReference>
<sequence>MTVTLTPRPAASETTAPPRRRVSGRTPLQRLSGMSATTAKYTSLVIAAVVTLLPLSVLLFASMKSSSEYASTGPFDPPSNWLNFDNFVTAFTSGKMLEGFVNTTIVLAVSLVGTIALGTMAAYALDRFAFRGKKLVMGLFLLATLIPGVTSQVATFQLVNGLGLYDTKAALILLFMGTDIIAIYLFIQFMQSIPMSLDEAAMIDGANRWTIYWRIVLPLLKPAIATVVIIKGIAVYNEFYAPFLYLPSEGMISTSLFRFKGPFGAQWEVIAAGTLVVIIPTLIAFLLLQRWIYQGLTSGAVK</sequence>
<comment type="similarity">
    <text evidence="7">Belongs to the binding-protein-dependent transport system permease family.</text>
</comment>
<dbReference type="InterPro" id="IPR000515">
    <property type="entry name" value="MetI-like"/>
</dbReference>
<reference evidence="11" key="1">
    <citation type="submission" date="2019-09" db="EMBL/GenBank/DDBJ databases">
        <title>Mumia zhuanghuii sp. nov. isolated from the intestinal contents of plateau pika (Ochotona curzoniae) in the Qinghai-Tibet plateau of China.</title>
        <authorList>
            <person name="Tian Z."/>
        </authorList>
    </citation>
    <scope>NUCLEOTIDE SEQUENCE [LARGE SCALE GENOMIC DNA]</scope>
    <source>
        <strain evidence="11">DSM 25564</strain>
    </source>
</reference>
<feature type="transmembrane region" description="Helical" evidence="7">
    <location>
        <begin position="41"/>
        <end position="61"/>
    </location>
</feature>
<keyword evidence="5 7" id="KW-1133">Transmembrane helix</keyword>
<feature type="transmembrane region" description="Helical" evidence="7">
    <location>
        <begin position="171"/>
        <end position="190"/>
    </location>
</feature>